<feature type="compositionally biased region" description="Polar residues" evidence="1">
    <location>
        <begin position="75"/>
        <end position="87"/>
    </location>
</feature>
<feature type="non-terminal residue" evidence="2">
    <location>
        <position position="1"/>
    </location>
</feature>
<evidence type="ECO:0000313" key="4">
    <source>
        <dbReference type="Proteomes" id="UP000030742"/>
    </source>
</evidence>
<gene>
    <name evidence="3" type="ORF">D910_09051</name>
    <name evidence="2" type="ORF">YQE_07356</name>
</gene>
<reference evidence="2 4" key="1">
    <citation type="journal article" date="2013" name="Genome Biol.">
        <title>Draft genome of the mountain pine beetle, Dendroctonus ponderosae Hopkins, a major forest pest.</title>
        <authorList>
            <person name="Keeling C.I."/>
            <person name="Yuen M.M."/>
            <person name="Liao N.Y."/>
            <person name="Docking T.R."/>
            <person name="Chan S.K."/>
            <person name="Taylor G.A."/>
            <person name="Palmquist D.L."/>
            <person name="Jackman S.D."/>
            <person name="Nguyen A."/>
            <person name="Li M."/>
            <person name="Henderson H."/>
            <person name="Janes J.K."/>
            <person name="Zhao Y."/>
            <person name="Pandoh P."/>
            <person name="Moore R."/>
            <person name="Sperling F.A."/>
            <person name="Huber D.P."/>
            <person name="Birol I."/>
            <person name="Jones S.J."/>
            <person name="Bohlmann J."/>
        </authorList>
    </citation>
    <scope>NUCLEOTIDE SEQUENCE</scope>
</reference>
<name>N6UBS7_DENPD</name>
<sequence length="344" mass="38632">MKSSPNSTRALNSLRKENQALRKTQNKKLSDKLEEILNHFKIHMSQSLHNHLRAEESKTQTPQASTTQASLTQPPQSKTPNTKASTVPITLKNPADWTKTQNFLLKHNLTVTNTKKHNSGISFSPNSSNDHHQITRILKSNKIEYYTFTLQEDRKLSFIIKGLDSHMEIEEIHNEIEALGFNAEQTHFYRLGNYKKVFNMVKVLLPQSQANFQKVKHLLNLPVIKNCQKPIFHKCAEPHSYKECQKSGDRPAKCSNCGGPHPANYFPCPKNPNFTLQTEAKQKQTLFNKKVQPGTSFAAKTANFPNSATTPKPANPIQALKPTPVTTAVTETPTAPKSPPTPPT</sequence>
<feature type="region of interest" description="Disordered" evidence="1">
    <location>
        <begin position="1"/>
        <end position="27"/>
    </location>
</feature>
<proteinExistence type="predicted"/>
<evidence type="ECO:0000313" key="3">
    <source>
        <dbReference type="EMBL" id="ERL91724.1"/>
    </source>
</evidence>
<dbReference type="EMBL" id="KB632299">
    <property type="protein sequence ID" value="ERL91724.1"/>
    <property type="molecule type" value="Genomic_DNA"/>
</dbReference>
<dbReference type="EMBL" id="KB740988">
    <property type="protein sequence ID" value="ENN76107.1"/>
    <property type="molecule type" value="Genomic_DNA"/>
</dbReference>
<protein>
    <recommendedName>
        <fullName evidence="5">Pre-C2HC domain-containing protein</fullName>
    </recommendedName>
</protein>
<dbReference type="HOGENOM" id="CLU_807169_0_0_1"/>
<dbReference type="OMA" id="HMEIEEI"/>
<feature type="region of interest" description="Disordered" evidence="1">
    <location>
        <begin position="48"/>
        <end position="87"/>
    </location>
</feature>
<dbReference type="AlphaFoldDB" id="N6UBS7"/>
<feature type="region of interest" description="Disordered" evidence="1">
    <location>
        <begin position="299"/>
        <end position="344"/>
    </location>
</feature>
<evidence type="ECO:0008006" key="5">
    <source>
        <dbReference type="Google" id="ProtNLM"/>
    </source>
</evidence>
<feature type="compositionally biased region" description="Polar residues" evidence="1">
    <location>
        <begin position="1"/>
        <end position="11"/>
    </location>
</feature>
<accession>N6UBS7</accession>
<feature type="compositionally biased region" description="Low complexity" evidence="1">
    <location>
        <begin position="322"/>
        <end position="335"/>
    </location>
</feature>
<feature type="compositionally biased region" description="Low complexity" evidence="1">
    <location>
        <begin position="59"/>
        <end position="74"/>
    </location>
</feature>
<organism evidence="2">
    <name type="scientific">Dendroctonus ponderosae</name>
    <name type="common">Mountain pine beetle</name>
    <dbReference type="NCBI Taxonomy" id="77166"/>
    <lineage>
        <taxon>Eukaryota</taxon>
        <taxon>Metazoa</taxon>
        <taxon>Ecdysozoa</taxon>
        <taxon>Arthropoda</taxon>
        <taxon>Hexapoda</taxon>
        <taxon>Insecta</taxon>
        <taxon>Pterygota</taxon>
        <taxon>Neoptera</taxon>
        <taxon>Endopterygota</taxon>
        <taxon>Coleoptera</taxon>
        <taxon>Polyphaga</taxon>
        <taxon>Cucujiformia</taxon>
        <taxon>Curculionidae</taxon>
        <taxon>Scolytinae</taxon>
        <taxon>Dendroctonus</taxon>
    </lineage>
</organism>
<dbReference type="Proteomes" id="UP000030742">
    <property type="component" value="Unassembled WGS sequence"/>
</dbReference>
<evidence type="ECO:0000256" key="1">
    <source>
        <dbReference type="SAM" id="MobiDB-lite"/>
    </source>
</evidence>
<evidence type="ECO:0000313" key="2">
    <source>
        <dbReference type="EMBL" id="ENN76107.1"/>
    </source>
</evidence>
<feature type="compositionally biased region" description="Polar residues" evidence="1">
    <location>
        <begin position="303"/>
        <end position="312"/>
    </location>
</feature>